<dbReference type="EMBL" id="VWLB01000047">
    <property type="protein sequence ID" value="KAA3924228.1"/>
    <property type="molecule type" value="Genomic_DNA"/>
</dbReference>
<dbReference type="CDD" id="cd03809">
    <property type="entry name" value="GT4_MtfB-like"/>
    <property type="match status" value="1"/>
</dbReference>
<dbReference type="GO" id="GO:0009103">
    <property type="term" value="P:lipopolysaccharide biosynthetic process"/>
    <property type="evidence" value="ECO:0007669"/>
    <property type="project" value="TreeGrafter"/>
</dbReference>
<dbReference type="SUPFAM" id="SSF53756">
    <property type="entry name" value="UDP-Glycosyltransferase/glycogen phosphorylase"/>
    <property type="match status" value="1"/>
</dbReference>
<evidence type="ECO:0000313" key="5">
    <source>
        <dbReference type="EMBL" id="KAA4089062.1"/>
    </source>
</evidence>
<dbReference type="EMBL" id="VWKB01000062">
    <property type="protein sequence ID" value="KAA4089062.1"/>
    <property type="molecule type" value="Genomic_DNA"/>
</dbReference>
<evidence type="ECO:0000313" key="9">
    <source>
        <dbReference type="Proteomes" id="UP000365824"/>
    </source>
</evidence>
<evidence type="ECO:0000259" key="3">
    <source>
        <dbReference type="Pfam" id="PF13439"/>
    </source>
</evidence>
<dbReference type="RefSeq" id="WP_004305767.1">
    <property type="nucleotide sequence ID" value="NZ_CABKQC010000007.1"/>
</dbReference>
<dbReference type="EMBL" id="JAQQPO010000026">
    <property type="protein sequence ID" value="MDC7960462.1"/>
    <property type="molecule type" value="Genomic_DNA"/>
</dbReference>
<dbReference type="AlphaFoldDB" id="A0A414EBX9"/>
<dbReference type="PANTHER" id="PTHR46401:SF2">
    <property type="entry name" value="GLYCOSYLTRANSFERASE WBBK-RELATED"/>
    <property type="match status" value="1"/>
</dbReference>
<keyword evidence="11" id="KW-1185">Reference proteome</keyword>
<dbReference type="PANTHER" id="PTHR46401">
    <property type="entry name" value="GLYCOSYLTRANSFERASE WBBK-RELATED"/>
    <property type="match status" value="1"/>
</dbReference>
<reference evidence="9 10" key="1">
    <citation type="journal article" date="2019" name="Nat. Med.">
        <title>A library of human gut bacterial isolates paired with longitudinal multiomics data enables mechanistic microbiome research.</title>
        <authorList>
            <person name="Poyet M."/>
            <person name="Groussin M."/>
            <person name="Gibbons S.M."/>
            <person name="Avila-Pacheco J."/>
            <person name="Jiang X."/>
            <person name="Kearney S.M."/>
            <person name="Perrotta A.R."/>
            <person name="Berdy B."/>
            <person name="Zhao S."/>
            <person name="Lieberman T.D."/>
            <person name="Swanson P.K."/>
            <person name="Smith M."/>
            <person name="Roesemann S."/>
            <person name="Alexander J.E."/>
            <person name="Rich S.A."/>
            <person name="Livny J."/>
            <person name="Vlamakis H."/>
            <person name="Clish C."/>
            <person name="Bullock K."/>
            <person name="Deik A."/>
            <person name="Scott J."/>
            <person name="Pierce K.A."/>
            <person name="Xavier R.J."/>
            <person name="Alm E.J."/>
        </authorList>
    </citation>
    <scope>NUCLEOTIDE SEQUENCE [LARGE SCALE GENOMIC DNA]</scope>
    <source>
        <strain evidence="5 11">BIOML-A134</strain>
        <strain evidence="4 9">BIOML-A160</strain>
        <strain evidence="7 10">BIOML-A2</strain>
        <strain evidence="6 12">BIOML-A41</strain>
    </source>
</reference>
<dbReference type="Proteomes" id="UP000473905">
    <property type="component" value="Unassembled WGS sequence"/>
</dbReference>
<evidence type="ECO:0000259" key="2">
    <source>
        <dbReference type="Pfam" id="PF00534"/>
    </source>
</evidence>
<dbReference type="InterPro" id="IPR001296">
    <property type="entry name" value="Glyco_trans_1"/>
</dbReference>
<protein>
    <submittedName>
        <fullName evidence="8">Glycosyltransferase family 1 protein</fullName>
    </submittedName>
    <submittedName>
        <fullName evidence="7">Glycosyltransferase family 4 protein</fullName>
    </submittedName>
</protein>
<evidence type="ECO:0000313" key="4">
    <source>
        <dbReference type="EMBL" id="KAA3924228.1"/>
    </source>
</evidence>
<dbReference type="Pfam" id="PF00534">
    <property type="entry name" value="Glycos_transf_1"/>
    <property type="match status" value="1"/>
</dbReference>
<proteinExistence type="predicted"/>
<dbReference type="InterPro" id="IPR028098">
    <property type="entry name" value="Glyco_trans_4-like_N"/>
</dbReference>
<sequence>MNIVLDNIIFSLQKSGGITVVWKEFLTRLCVIPKLNIYLINYTNSNVSIRFCGENINEILRKAFFFRLKRYINPRIPLKEQFIFHSSYYRTSSSKYAINITTVHDFTYEYFSHGLKRMVHCWQKYRAIRRSDYIICISNNTKADLLKFLPEINCDKIKVVYNGVSDDYFVIHDENKRTSNLPFLTDTYVLFVGGRAGYKNFQLVVDAIFETSLNLVIVGGLLTGKERFYLEEKLGSRYKYVGNISNIQLNILYNNAFCLLYPSAYEGFGIPVVEAQKAGCPVIAYNNSSIPEIIGDSSLLIDNLSVNDINEKISLLLDKSVREEIVKRGLQNAQRFTWEKNNKQIYDIYQEAFRSKL</sequence>
<dbReference type="Proteomes" id="UP001215078">
    <property type="component" value="Unassembled WGS sequence"/>
</dbReference>
<dbReference type="Proteomes" id="UP000375690">
    <property type="component" value="Unassembled WGS sequence"/>
</dbReference>
<organism evidence="7 10">
    <name type="scientific">Bacteroides ovatus</name>
    <dbReference type="NCBI Taxonomy" id="28116"/>
    <lineage>
        <taxon>Bacteria</taxon>
        <taxon>Pseudomonadati</taxon>
        <taxon>Bacteroidota</taxon>
        <taxon>Bacteroidia</taxon>
        <taxon>Bacteroidales</taxon>
        <taxon>Bacteroidaceae</taxon>
        <taxon>Bacteroides</taxon>
    </lineage>
</organism>
<feature type="domain" description="Glycosyl transferase family 1" evidence="2">
    <location>
        <begin position="174"/>
        <end position="320"/>
    </location>
</feature>
<evidence type="ECO:0000313" key="11">
    <source>
        <dbReference type="Proteomes" id="UP000473905"/>
    </source>
</evidence>
<evidence type="ECO:0000313" key="7">
    <source>
        <dbReference type="EMBL" id="KAB1325377.1"/>
    </source>
</evidence>
<reference evidence="8" key="2">
    <citation type="submission" date="2022-10" db="EMBL/GenBank/DDBJ databases">
        <title>Human gut microbiome strain richness.</title>
        <authorList>
            <person name="Chen-Liaw A."/>
        </authorList>
    </citation>
    <scope>NUCLEOTIDE SEQUENCE</scope>
    <source>
        <strain evidence="8">RTP21484st1_H8_RTP21484_190118</strain>
    </source>
</reference>
<dbReference type="GO" id="GO:0016757">
    <property type="term" value="F:glycosyltransferase activity"/>
    <property type="evidence" value="ECO:0007669"/>
    <property type="project" value="InterPro"/>
</dbReference>
<dbReference type="EMBL" id="VWFC01000017">
    <property type="protein sequence ID" value="KAB1325377.1"/>
    <property type="molecule type" value="Genomic_DNA"/>
</dbReference>
<evidence type="ECO:0000313" key="6">
    <source>
        <dbReference type="EMBL" id="KAA4532136.1"/>
    </source>
</evidence>
<gene>
    <name evidence="7" type="ORF">F3B53_15030</name>
    <name evidence="6" type="ORF">F3B85_18415</name>
    <name evidence="5" type="ORF">F3D66_28545</name>
    <name evidence="4" type="ORF">F3F25_22555</name>
    <name evidence="8" type="ORF">PQ628_19895</name>
</gene>
<accession>A0A414EBX9</accession>
<dbReference type="Proteomes" id="UP000478493">
    <property type="component" value="Unassembled WGS sequence"/>
</dbReference>
<comment type="caution">
    <text evidence="7">The sequence shown here is derived from an EMBL/GenBank/DDBJ whole genome shotgun (WGS) entry which is preliminary data.</text>
</comment>
<dbReference type="Gene3D" id="3.40.50.2000">
    <property type="entry name" value="Glycogen Phosphorylase B"/>
    <property type="match status" value="2"/>
</dbReference>
<name>A0A414EBX9_BACOV</name>
<keyword evidence="1 7" id="KW-0808">Transferase</keyword>
<dbReference type="EMBL" id="VWGP01000015">
    <property type="protein sequence ID" value="KAA4532136.1"/>
    <property type="molecule type" value="Genomic_DNA"/>
</dbReference>
<evidence type="ECO:0000256" key="1">
    <source>
        <dbReference type="ARBA" id="ARBA00022679"/>
    </source>
</evidence>
<evidence type="ECO:0000313" key="10">
    <source>
        <dbReference type="Proteomes" id="UP000375690"/>
    </source>
</evidence>
<evidence type="ECO:0000313" key="12">
    <source>
        <dbReference type="Proteomes" id="UP000478493"/>
    </source>
</evidence>
<dbReference type="Pfam" id="PF13439">
    <property type="entry name" value="Glyco_transf_4"/>
    <property type="match status" value="1"/>
</dbReference>
<dbReference type="Proteomes" id="UP000365824">
    <property type="component" value="Unassembled WGS sequence"/>
</dbReference>
<evidence type="ECO:0000313" key="8">
    <source>
        <dbReference type="EMBL" id="MDC7960462.1"/>
    </source>
</evidence>
<feature type="domain" description="Glycosyltransferase subfamily 4-like N-terminal" evidence="3">
    <location>
        <begin position="100"/>
        <end position="167"/>
    </location>
</feature>